<dbReference type="AlphaFoldDB" id="A0A9D5Q8C2"/>
<sequence>MNKSLRSVLELTRDALPASLIDEEGYARLARIAEHIPFELSTFWGFECRLGDADAKVDILFEIRKQSRGRSLLAGQVASGLDALCTQWPAWKRLRTFAACWADPEHEFSRTIRNIWLEFDAASVGNHAQLSDVLRQPCIFFGPDARTLEKPQASRLINEALAALDMPDAGGCDLDTFSAKLPQEARIFQVGLMLGRPNPGLRICVYRLTLEDVPGWLTDLNWPGDTAMLAQFLQKLPPDLDTFAVDLNLMKDGPAQKIGLECYMDWLENDPKQWEPLLRLLDERDLCLPAKREGLLEFQGAMRPPDDWQRASEGILYVGLYRKIHHIKLTVAADRVTEAKAYVAFNHPGVDVGAIQANHAGGAWLVE</sequence>
<gene>
    <name evidence="1" type="ORF">GF339_19335</name>
</gene>
<evidence type="ECO:0000313" key="2">
    <source>
        <dbReference type="Proteomes" id="UP000649604"/>
    </source>
</evidence>
<evidence type="ECO:0000313" key="1">
    <source>
        <dbReference type="EMBL" id="MBD3326746.1"/>
    </source>
</evidence>
<accession>A0A9D5Q8C2</accession>
<name>A0A9D5Q8C2_9BACT</name>
<proteinExistence type="predicted"/>
<dbReference type="EMBL" id="WJJP01000630">
    <property type="protein sequence ID" value="MBD3326746.1"/>
    <property type="molecule type" value="Genomic_DNA"/>
</dbReference>
<protein>
    <submittedName>
        <fullName evidence="1">Uncharacterized protein</fullName>
    </submittedName>
</protein>
<reference evidence="1" key="1">
    <citation type="submission" date="2019-11" db="EMBL/GenBank/DDBJ databases">
        <title>Microbial mats filling the niche in hypersaline microbial mats.</title>
        <authorList>
            <person name="Wong H.L."/>
            <person name="Macleod F.I."/>
            <person name="White R.A. III"/>
            <person name="Burns B.P."/>
        </authorList>
    </citation>
    <scope>NUCLEOTIDE SEQUENCE</scope>
    <source>
        <strain evidence="1">Rbin_158</strain>
    </source>
</reference>
<dbReference type="Proteomes" id="UP000649604">
    <property type="component" value="Unassembled WGS sequence"/>
</dbReference>
<comment type="caution">
    <text evidence="1">The sequence shown here is derived from an EMBL/GenBank/DDBJ whole genome shotgun (WGS) entry which is preliminary data.</text>
</comment>
<organism evidence="1 2">
    <name type="scientific">candidate division KSB3 bacterium</name>
    <dbReference type="NCBI Taxonomy" id="2044937"/>
    <lineage>
        <taxon>Bacteria</taxon>
        <taxon>candidate division KSB3</taxon>
    </lineage>
</organism>